<proteinExistence type="predicted"/>
<dbReference type="AlphaFoldDB" id="A0A923FX56"/>
<feature type="transmembrane region" description="Helical" evidence="4">
    <location>
        <begin position="386"/>
        <end position="411"/>
    </location>
</feature>
<feature type="domain" description="Major facilitator superfamily (MFS) profile" evidence="5">
    <location>
        <begin position="41"/>
        <end position="415"/>
    </location>
</feature>
<name>A0A923FX56_9PSED</name>
<evidence type="ECO:0000313" key="6">
    <source>
        <dbReference type="EMBL" id="MBC3439722.1"/>
    </source>
</evidence>
<gene>
    <name evidence="7" type="ORF">HU737_008620</name>
    <name evidence="6" type="ORF">HU737_03435</name>
</gene>
<dbReference type="GO" id="GO:0022857">
    <property type="term" value="F:transmembrane transporter activity"/>
    <property type="evidence" value="ECO:0007669"/>
    <property type="project" value="InterPro"/>
</dbReference>
<evidence type="ECO:0000256" key="2">
    <source>
        <dbReference type="ARBA" id="ARBA00022989"/>
    </source>
</evidence>
<evidence type="ECO:0000256" key="3">
    <source>
        <dbReference type="ARBA" id="ARBA00023136"/>
    </source>
</evidence>
<evidence type="ECO:0000259" key="5">
    <source>
        <dbReference type="PROSITE" id="PS50850"/>
    </source>
</evidence>
<sequence length="432" mass="45457">MRRYYIAATPRSRDQIPLHFAFLVQGPIVKVDPLNPSTQTIIGLGVLQILVWGGSFFILAVMAEPIMRETGWASQWVYGALSLSLMVAALLAPLSSRLVARYGGRSQLAGSGAVVALGLLIMAASHSLALFLLAWAVIGVGMAMGLYEALFSTLGALYAEGAGRAITGITLISGFASTLSWPAVALLIEQFGWRVACVAYALVLLLVVAPLYMKVLPKGGQGEQAKLATASEGAVVDRRLYLLLTAIFALGAIIMTAVAVQLVAVLQGLGHSLPAAIGLAAMLGPSQVASRVLQILAGKRHPIWTALFCVSLVALGLLLVAFAPGMTALGLLIFGCGNGLRAIVRGLLPLALMPPAHYVLLMGRMSRPSLIGQALTPLLGGYLFEHFGAMGVLGTLCGLALVNVLLVLWVMRWMQKQQRGLHGSPGHSTARL</sequence>
<accession>A0A923FX56</accession>
<evidence type="ECO:0000256" key="4">
    <source>
        <dbReference type="SAM" id="Phobius"/>
    </source>
</evidence>
<keyword evidence="2 4" id="KW-1133">Transmembrane helix</keyword>
<feature type="transmembrane region" description="Helical" evidence="4">
    <location>
        <begin position="165"/>
        <end position="188"/>
    </location>
</feature>
<feature type="transmembrane region" description="Helical" evidence="4">
    <location>
        <begin position="303"/>
        <end position="334"/>
    </location>
</feature>
<dbReference type="InterPro" id="IPR011701">
    <property type="entry name" value="MFS"/>
</dbReference>
<reference evidence="6" key="1">
    <citation type="journal article" date="2020" name="Microorganisms">
        <title>Reliable Identification of Environmental Pseudomonas Isolates Using the rpoD Gene.</title>
        <authorList>
            <consortium name="The Broad Institute Genome Sequencing Platform"/>
            <person name="Girard L."/>
            <person name="Lood C."/>
            <person name="Rokni-Zadeh H."/>
            <person name="van Noort V."/>
            <person name="Lavigne R."/>
            <person name="De Mot R."/>
        </authorList>
    </citation>
    <scope>NUCLEOTIDE SEQUENCE</scope>
    <source>
        <strain evidence="6">SWRI10</strain>
    </source>
</reference>
<dbReference type="Proteomes" id="UP000599879">
    <property type="component" value="Unassembled WGS sequence"/>
</dbReference>
<feature type="transmembrane region" description="Helical" evidence="4">
    <location>
        <begin position="75"/>
        <end position="94"/>
    </location>
</feature>
<dbReference type="EMBL" id="JABWRE010000002">
    <property type="protein sequence ID" value="MBC3439722.1"/>
    <property type="molecule type" value="Genomic_DNA"/>
</dbReference>
<evidence type="ECO:0000313" key="7">
    <source>
        <dbReference type="EMBL" id="MBV4536037.1"/>
    </source>
</evidence>
<comment type="caution">
    <text evidence="6">The sequence shown here is derived from an EMBL/GenBank/DDBJ whole genome shotgun (WGS) entry which is preliminary data.</text>
</comment>
<reference evidence="7" key="3">
    <citation type="submission" date="2021-06" db="EMBL/GenBank/DDBJ databases">
        <title>Updating the genus Pseudomonas: Description of 43 new species and partition of the Pseudomonas putida group.</title>
        <authorList>
            <person name="Girard L."/>
            <person name="Lood C."/>
            <person name="Vandamme P."/>
            <person name="Rokni-Zadeh H."/>
            <person name="Van Noort V."/>
            <person name="Hofte M."/>
            <person name="Lavigne R."/>
            <person name="De Mot R."/>
        </authorList>
    </citation>
    <scope>NUCLEOTIDE SEQUENCE</scope>
    <source>
        <strain evidence="7">SWRI10</strain>
    </source>
</reference>
<protein>
    <submittedName>
        <fullName evidence="6">MFS transporter</fullName>
    </submittedName>
</protein>
<feature type="transmembrane region" description="Helical" evidence="4">
    <location>
        <begin position="131"/>
        <end position="159"/>
    </location>
</feature>
<dbReference type="InterPro" id="IPR020846">
    <property type="entry name" value="MFS_dom"/>
</dbReference>
<feature type="transmembrane region" description="Helical" evidence="4">
    <location>
        <begin position="106"/>
        <end position="124"/>
    </location>
</feature>
<feature type="transmembrane region" description="Helical" evidence="4">
    <location>
        <begin position="240"/>
        <end position="266"/>
    </location>
</feature>
<feature type="transmembrane region" description="Helical" evidence="4">
    <location>
        <begin position="41"/>
        <end position="63"/>
    </location>
</feature>
<keyword evidence="1 4" id="KW-0812">Transmembrane</keyword>
<feature type="transmembrane region" description="Helical" evidence="4">
    <location>
        <begin position="346"/>
        <end position="366"/>
    </location>
</feature>
<dbReference type="PROSITE" id="PS50850">
    <property type="entry name" value="MFS"/>
    <property type="match status" value="1"/>
</dbReference>
<organism evidence="6">
    <name type="scientific">Pseudomonas urmiensis</name>
    <dbReference type="NCBI Taxonomy" id="2745493"/>
    <lineage>
        <taxon>Bacteria</taxon>
        <taxon>Pseudomonadati</taxon>
        <taxon>Pseudomonadota</taxon>
        <taxon>Gammaproteobacteria</taxon>
        <taxon>Pseudomonadales</taxon>
        <taxon>Pseudomonadaceae</taxon>
        <taxon>Pseudomonas</taxon>
    </lineage>
</organism>
<dbReference type="Pfam" id="PF07690">
    <property type="entry name" value="MFS_1"/>
    <property type="match status" value="1"/>
</dbReference>
<dbReference type="InterPro" id="IPR036259">
    <property type="entry name" value="MFS_trans_sf"/>
</dbReference>
<dbReference type="SUPFAM" id="SSF103473">
    <property type="entry name" value="MFS general substrate transporter"/>
    <property type="match status" value="1"/>
</dbReference>
<keyword evidence="3 4" id="KW-0472">Membrane</keyword>
<dbReference type="Gene3D" id="1.20.1250.20">
    <property type="entry name" value="MFS general substrate transporter like domains"/>
    <property type="match status" value="1"/>
</dbReference>
<dbReference type="EMBL" id="JABWRE020000001">
    <property type="protein sequence ID" value="MBV4536037.1"/>
    <property type="molecule type" value="Genomic_DNA"/>
</dbReference>
<reference evidence="6" key="2">
    <citation type="submission" date="2020-07" db="EMBL/GenBank/DDBJ databases">
        <authorList>
            <person name="Lood C."/>
            <person name="Girard L."/>
        </authorList>
    </citation>
    <scope>NUCLEOTIDE SEQUENCE</scope>
    <source>
        <strain evidence="6">SWRI10</strain>
    </source>
</reference>
<feature type="transmembrane region" description="Helical" evidence="4">
    <location>
        <begin position="195"/>
        <end position="213"/>
    </location>
</feature>
<evidence type="ECO:0000256" key="1">
    <source>
        <dbReference type="ARBA" id="ARBA00022692"/>
    </source>
</evidence>